<feature type="region of interest" description="Disordered" evidence="1">
    <location>
        <begin position="201"/>
        <end position="239"/>
    </location>
</feature>
<feature type="compositionally biased region" description="Polar residues" evidence="1">
    <location>
        <begin position="220"/>
        <end position="233"/>
    </location>
</feature>
<feature type="compositionally biased region" description="Basic and acidic residues" evidence="1">
    <location>
        <begin position="92"/>
        <end position="107"/>
    </location>
</feature>
<feature type="region of interest" description="Disordered" evidence="1">
    <location>
        <begin position="280"/>
        <end position="349"/>
    </location>
</feature>
<reference evidence="2 3" key="1">
    <citation type="submission" date="2015-06" db="EMBL/GenBank/DDBJ databases">
        <title>Draft genome of the ant-associated black yeast Phialophora attae CBS 131958.</title>
        <authorList>
            <person name="Moreno L.F."/>
            <person name="Stielow B.J."/>
            <person name="de Hoog S."/>
            <person name="Vicente V.A."/>
            <person name="Weiss V.A."/>
            <person name="de Vries M."/>
            <person name="Cruz L.M."/>
            <person name="Souza E.M."/>
        </authorList>
    </citation>
    <scope>NUCLEOTIDE SEQUENCE [LARGE SCALE GENOMIC DNA]</scope>
    <source>
        <strain evidence="2 3">CBS 131958</strain>
    </source>
</reference>
<dbReference type="STRING" id="1664694.A0A0N0NMU1"/>
<gene>
    <name evidence="2" type="ORF">AB675_10748</name>
</gene>
<keyword evidence="3" id="KW-1185">Reference proteome</keyword>
<dbReference type="Proteomes" id="UP000038010">
    <property type="component" value="Unassembled WGS sequence"/>
</dbReference>
<dbReference type="AlphaFoldDB" id="A0A0N0NMU1"/>
<dbReference type="EMBL" id="LFJN01000011">
    <property type="protein sequence ID" value="KPI40851.1"/>
    <property type="molecule type" value="Genomic_DNA"/>
</dbReference>
<accession>A0A0N0NMU1</accession>
<comment type="caution">
    <text evidence="2">The sequence shown here is derived from an EMBL/GenBank/DDBJ whole genome shotgun (WGS) entry which is preliminary data.</text>
</comment>
<evidence type="ECO:0000256" key="1">
    <source>
        <dbReference type="SAM" id="MobiDB-lite"/>
    </source>
</evidence>
<proteinExistence type="predicted"/>
<feature type="compositionally biased region" description="Basic residues" evidence="1">
    <location>
        <begin position="285"/>
        <end position="303"/>
    </location>
</feature>
<dbReference type="GeneID" id="28731418"/>
<protein>
    <submittedName>
        <fullName evidence="2">Uncharacterized protein</fullName>
    </submittedName>
</protein>
<feature type="compositionally biased region" description="Polar residues" evidence="1">
    <location>
        <begin position="313"/>
        <end position="334"/>
    </location>
</feature>
<feature type="region of interest" description="Disordered" evidence="1">
    <location>
        <begin position="63"/>
        <end position="107"/>
    </location>
</feature>
<sequence length="620" mass="70360">MAYGGYSYVRFKRTQRIFRDARQQANPFGQASAIRAILREGRNIRGAAVQPYSRFRHDGIIEESDEDDVDYTPGQEGFSTPKKSVKPKTPKRKAEGLTGSERRAKASKKEFTEELTKEERKSCKIAFVSFQFTSEAAKTVLRDLAIRHKNDVTDIKPRKVDEADLNGQTYFEKLDEEAALVDNHGGRALRNRKVANLINDSRELDSRSQSPQSDDDTAQVPKNNKSAVTASRTQDQDMDIEKWEPVAGLDPRVECKKCHNFGVGCVCHLALAPKARQLPSIVAKTPRKDKKKAKAKKPSRKGKDRADSPDEPNFQSGLVTPPRTNSHASNWNGGPSSSMSPTPVPSLPQEAQVWGPQFYHDEDQEVDRIFRFEAADSAGSNERKTLTVIVVPDDDGLFHLATRWTHPISFKSYPRNCHFCANPALGVWGQGERTVALRRHPNSAQFQYLEVGPGPRRPPTQMCLFCSVQRLHIMSCRSHSYSRLDLGDPEAFEERRKLYGEQLLDRHGEHRGNKLELDPCSICTQPAIYRCCAEQTLDKLRKPLSTPNRHGCGLKVCSNCRNILQTRFPNAKLKYRKLRKAFDEYFKEHPERQEGTLRRDVIFICHDSLLERTFAKKGQK</sequence>
<dbReference type="VEuPathDB" id="FungiDB:AB675_10748"/>
<dbReference type="OrthoDB" id="5303703at2759"/>
<dbReference type="RefSeq" id="XP_018000814.1">
    <property type="nucleotide sequence ID" value="XM_018139538.1"/>
</dbReference>
<organism evidence="2 3">
    <name type="scientific">Cyphellophora attinorum</name>
    <dbReference type="NCBI Taxonomy" id="1664694"/>
    <lineage>
        <taxon>Eukaryota</taxon>
        <taxon>Fungi</taxon>
        <taxon>Dikarya</taxon>
        <taxon>Ascomycota</taxon>
        <taxon>Pezizomycotina</taxon>
        <taxon>Eurotiomycetes</taxon>
        <taxon>Chaetothyriomycetidae</taxon>
        <taxon>Chaetothyriales</taxon>
        <taxon>Cyphellophoraceae</taxon>
        <taxon>Cyphellophora</taxon>
    </lineage>
</organism>
<name>A0A0N0NMU1_9EURO</name>
<evidence type="ECO:0000313" key="2">
    <source>
        <dbReference type="EMBL" id="KPI40851.1"/>
    </source>
</evidence>
<evidence type="ECO:0000313" key="3">
    <source>
        <dbReference type="Proteomes" id="UP000038010"/>
    </source>
</evidence>